<dbReference type="PROSITE" id="PS50112">
    <property type="entry name" value="PAS"/>
    <property type="match status" value="1"/>
</dbReference>
<dbReference type="InterPro" id="IPR052155">
    <property type="entry name" value="Biofilm_reg_signaling"/>
</dbReference>
<dbReference type="InterPro" id="IPR000160">
    <property type="entry name" value="GGDEF_dom"/>
</dbReference>
<dbReference type="Gene3D" id="3.30.450.20">
    <property type="entry name" value="PAS domain"/>
    <property type="match status" value="2"/>
</dbReference>
<evidence type="ECO:0000259" key="4">
    <source>
        <dbReference type="PROSITE" id="PS50113"/>
    </source>
</evidence>
<name>A0A4P9UTP5_METBY</name>
<dbReference type="Gene3D" id="3.20.20.450">
    <property type="entry name" value="EAL domain"/>
    <property type="match status" value="1"/>
</dbReference>
<dbReference type="SMART" id="SM00086">
    <property type="entry name" value="PAC"/>
    <property type="match status" value="2"/>
</dbReference>
<dbReference type="PROSITE" id="PS50883">
    <property type="entry name" value="EAL"/>
    <property type="match status" value="1"/>
</dbReference>
<evidence type="ECO:0000256" key="1">
    <source>
        <dbReference type="PROSITE-ProRule" id="PRU00169"/>
    </source>
</evidence>
<dbReference type="EMBL" id="CP035467">
    <property type="protein sequence ID" value="QCW84827.1"/>
    <property type="molecule type" value="Genomic_DNA"/>
</dbReference>
<dbReference type="CDD" id="cd01948">
    <property type="entry name" value="EAL"/>
    <property type="match status" value="1"/>
</dbReference>
<organism evidence="7 8">
    <name type="scientific">Methylotuvimicrobium buryatense</name>
    <name type="common">Methylomicrobium buryatense</name>
    <dbReference type="NCBI Taxonomy" id="95641"/>
    <lineage>
        <taxon>Bacteria</taxon>
        <taxon>Pseudomonadati</taxon>
        <taxon>Pseudomonadota</taxon>
        <taxon>Gammaproteobacteria</taxon>
        <taxon>Methylococcales</taxon>
        <taxon>Methylococcaceae</taxon>
        <taxon>Methylotuvimicrobium</taxon>
    </lineage>
</organism>
<dbReference type="Pfam" id="PF00990">
    <property type="entry name" value="GGDEF"/>
    <property type="match status" value="1"/>
</dbReference>
<proteinExistence type="predicted"/>
<dbReference type="SUPFAM" id="SSF55785">
    <property type="entry name" value="PYP-like sensor domain (PAS domain)"/>
    <property type="match status" value="2"/>
</dbReference>
<dbReference type="InterPro" id="IPR013656">
    <property type="entry name" value="PAS_4"/>
</dbReference>
<dbReference type="SUPFAM" id="SSF52172">
    <property type="entry name" value="CheY-like"/>
    <property type="match status" value="1"/>
</dbReference>
<dbReference type="InterPro" id="IPR035965">
    <property type="entry name" value="PAS-like_dom_sf"/>
</dbReference>
<feature type="domain" description="GGDEF" evidence="6">
    <location>
        <begin position="422"/>
        <end position="561"/>
    </location>
</feature>
<evidence type="ECO:0000259" key="2">
    <source>
        <dbReference type="PROSITE" id="PS50110"/>
    </source>
</evidence>
<dbReference type="InterPro" id="IPR000700">
    <property type="entry name" value="PAS-assoc_C"/>
</dbReference>
<dbReference type="STRING" id="675511.GCA_000341735_00520"/>
<reference evidence="8" key="1">
    <citation type="journal article" date="2019" name="J. Bacteriol.">
        <title>A Mutagenic Screen Identifies a TonB-Dependent Receptor Required for the Lanthanide Metal Switch in the Type I Methanotroph 'Methylotuvimicrobium buryatense' 5GB1C.</title>
        <authorList>
            <person name="Groom J.D."/>
            <person name="Ford S.M."/>
            <person name="Pesesky M.W."/>
            <person name="Lidstrom M.E."/>
        </authorList>
    </citation>
    <scope>NUCLEOTIDE SEQUENCE [LARGE SCALE GENOMIC DNA]</scope>
    <source>
        <strain evidence="8">5GB1C</strain>
    </source>
</reference>
<dbReference type="SUPFAM" id="SSF55073">
    <property type="entry name" value="Nucleotide cyclase"/>
    <property type="match status" value="1"/>
</dbReference>
<dbReference type="SMART" id="SM00448">
    <property type="entry name" value="REC"/>
    <property type="match status" value="1"/>
</dbReference>
<evidence type="ECO:0000313" key="7">
    <source>
        <dbReference type="EMBL" id="QCW84827.1"/>
    </source>
</evidence>
<feature type="domain" description="PAS" evidence="3">
    <location>
        <begin position="265"/>
        <end position="311"/>
    </location>
</feature>
<dbReference type="InterPro" id="IPR001633">
    <property type="entry name" value="EAL_dom"/>
</dbReference>
<dbReference type="NCBIfam" id="TIGR00229">
    <property type="entry name" value="sensory_box"/>
    <property type="match status" value="2"/>
</dbReference>
<dbReference type="SUPFAM" id="SSF141868">
    <property type="entry name" value="EAL domain-like"/>
    <property type="match status" value="1"/>
</dbReference>
<gene>
    <name evidence="7" type="ORF">EQU24_12610</name>
</gene>
<feature type="modified residue" description="4-aspartylphosphate" evidence="1">
    <location>
        <position position="60"/>
    </location>
</feature>
<keyword evidence="8" id="KW-1185">Reference proteome</keyword>
<feature type="domain" description="PAC" evidence="4">
    <location>
        <begin position="338"/>
        <end position="390"/>
    </location>
</feature>
<dbReference type="PROSITE" id="PS50113">
    <property type="entry name" value="PAC"/>
    <property type="match status" value="2"/>
</dbReference>
<keyword evidence="1" id="KW-0597">Phosphoprotein</keyword>
<dbReference type="KEGG" id="mbur:EQU24_12610"/>
<evidence type="ECO:0000259" key="6">
    <source>
        <dbReference type="PROSITE" id="PS50887"/>
    </source>
</evidence>
<dbReference type="InterPro" id="IPR001610">
    <property type="entry name" value="PAC"/>
</dbReference>
<dbReference type="Pfam" id="PF13426">
    <property type="entry name" value="PAS_9"/>
    <property type="match status" value="1"/>
</dbReference>
<dbReference type="Pfam" id="PF00072">
    <property type="entry name" value="Response_reg"/>
    <property type="match status" value="1"/>
</dbReference>
<dbReference type="GO" id="GO:0000160">
    <property type="term" value="P:phosphorelay signal transduction system"/>
    <property type="evidence" value="ECO:0007669"/>
    <property type="project" value="InterPro"/>
</dbReference>
<dbReference type="PROSITE" id="PS50887">
    <property type="entry name" value="GGDEF"/>
    <property type="match status" value="1"/>
</dbReference>
<dbReference type="PANTHER" id="PTHR44757:SF2">
    <property type="entry name" value="BIOFILM ARCHITECTURE MAINTENANCE PROTEIN MBAA"/>
    <property type="match status" value="1"/>
</dbReference>
<evidence type="ECO:0000313" key="8">
    <source>
        <dbReference type="Proteomes" id="UP000305881"/>
    </source>
</evidence>
<dbReference type="InterPro" id="IPR001789">
    <property type="entry name" value="Sig_transdc_resp-reg_receiver"/>
</dbReference>
<dbReference type="NCBIfam" id="TIGR00254">
    <property type="entry name" value="GGDEF"/>
    <property type="match status" value="1"/>
</dbReference>
<dbReference type="InterPro" id="IPR035919">
    <property type="entry name" value="EAL_sf"/>
</dbReference>
<dbReference type="AlphaFoldDB" id="A0A4P9UTP5"/>
<protein>
    <submittedName>
        <fullName evidence="7">EAL domain-containing protein</fullName>
    </submittedName>
</protein>
<evidence type="ECO:0000259" key="5">
    <source>
        <dbReference type="PROSITE" id="PS50883"/>
    </source>
</evidence>
<feature type="domain" description="EAL" evidence="5">
    <location>
        <begin position="570"/>
        <end position="821"/>
    </location>
</feature>
<sequence>MPNTGSYRILMVEDDPGDANLVRQALRASRDVHFEIIWSTTLTEAKRQLQDGSLDVVLLDLTLPDSSGLDTVDAVRQAAGILPLIVLTGNDDSQFALRTLDCGAQDYLVKGRFETDGLVRAIRYAVSRGRLEQRLAETGMHLRTLINALPDIVCFKDGEGRWLEANDFDLKLFGLEHVDYRGKKDSELAVYQDFYKESFLACEASDEKAWQAGVITRVEEDIPRPDGSSRTFEIIKIPLFHDDGRRKGLVVVGRDIDERKQAEARHRLSTRVFETAGEAIMVTDADANIIAVNPAFTRITGYTEAEVQGKNPRLLNSGRYSKSFWAAMWRALQNKGEWAGEIWNRRKNGEMFLEWETISAVRDERGNVTQYIAVFADLSEIRRAQEAAEKLAWRDPLTGLGNRALFLKELEQTLIAASREGRFAGVLLLNLDRFKDINEARGLAIGDELLKTVATRLLDALSDDDLLARLDSDEFAVLLTRQAPTQEAFGREALALAEKLRAELRRGFEVEGELMHLDAAVGIALCSEGNGETAIDILRQADMAMHRAKTEGGGRVVFFETTMGDAVKERFKLEGELRTAIAEGQLKLYLQPQVDSDGVQVGAESLVRWQHPERGLIMPGVFIPLAEATDLIVALDRWMLGSVCRILAELDGEGRSIRLSVNISPRHFERSDFVGEIKRQLMLSGADPTHLVLEVTEGLMIGNLEDVVAKMTILSTMGIHFSMDDFGTGYSSLAYLKRLPIHEIKIDKSFIQDAPTDPNDAALVETILAVAQHLSLQVVAEGVETRAQSDFLKARGRVIYQGYLYGKPEPAESWLQRLRDQ</sequence>
<accession>A0A4P9UTP5</accession>
<dbReference type="Gene3D" id="3.40.50.2300">
    <property type="match status" value="1"/>
</dbReference>
<dbReference type="Gene3D" id="3.30.70.270">
    <property type="match status" value="1"/>
</dbReference>
<dbReference type="InterPro" id="IPR029787">
    <property type="entry name" value="Nucleotide_cyclase"/>
</dbReference>
<dbReference type="CDD" id="cd01949">
    <property type="entry name" value="GGDEF"/>
    <property type="match status" value="1"/>
</dbReference>
<dbReference type="SMART" id="SM00052">
    <property type="entry name" value="EAL"/>
    <property type="match status" value="1"/>
</dbReference>
<dbReference type="SMART" id="SM00091">
    <property type="entry name" value="PAS"/>
    <property type="match status" value="2"/>
</dbReference>
<dbReference type="Pfam" id="PF08448">
    <property type="entry name" value="PAS_4"/>
    <property type="match status" value="1"/>
</dbReference>
<feature type="domain" description="Response regulatory" evidence="2">
    <location>
        <begin position="8"/>
        <end position="125"/>
    </location>
</feature>
<dbReference type="CDD" id="cd00130">
    <property type="entry name" value="PAS"/>
    <property type="match status" value="2"/>
</dbReference>
<evidence type="ECO:0000259" key="3">
    <source>
        <dbReference type="PROSITE" id="PS50112"/>
    </source>
</evidence>
<dbReference type="OrthoDB" id="7053140at2"/>
<dbReference type="SMART" id="SM00267">
    <property type="entry name" value="GGDEF"/>
    <property type="match status" value="1"/>
</dbReference>
<dbReference type="PROSITE" id="PS50110">
    <property type="entry name" value="RESPONSE_REGULATORY"/>
    <property type="match status" value="1"/>
</dbReference>
<dbReference type="InterPro" id="IPR000014">
    <property type="entry name" value="PAS"/>
</dbReference>
<dbReference type="InterPro" id="IPR011006">
    <property type="entry name" value="CheY-like_superfamily"/>
</dbReference>
<dbReference type="Proteomes" id="UP000305881">
    <property type="component" value="Chromosome"/>
</dbReference>
<dbReference type="PANTHER" id="PTHR44757">
    <property type="entry name" value="DIGUANYLATE CYCLASE DGCP"/>
    <property type="match status" value="1"/>
</dbReference>
<dbReference type="InterPro" id="IPR043128">
    <property type="entry name" value="Rev_trsase/Diguanyl_cyclase"/>
</dbReference>
<dbReference type="Pfam" id="PF00563">
    <property type="entry name" value="EAL"/>
    <property type="match status" value="1"/>
</dbReference>
<feature type="domain" description="PAC" evidence="4">
    <location>
        <begin position="216"/>
        <end position="268"/>
    </location>
</feature>